<evidence type="ECO:0008006" key="4">
    <source>
        <dbReference type="Google" id="ProtNLM"/>
    </source>
</evidence>
<comment type="caution">
    <text evidence="2">The sequence shown here is derived from an EMBL/GenBank/DDBJ whole genome shotgun (WGS) entry which is preliminary data.</text>
</comment>
<feature type="transmembrane region" description="Helical" evidence="1">
    <location>
        <begin position="139"/>
        <end position="159"/>
    </location>
</feature>
<dbReference type="Proteomes" id="UP000176101">
    <property type="component" value="Unassembled WGS sequence"/>
</dbReference>
<evidence type="ECO:0000256" key="1">
    <source>
        <dbReference type="SAM" id="Phobius"/>
    </source>
</evidence>
<organism evidence="2 3">
    <name type="scientific">Streptomyces oceani</name>
    <dbReference type="NCBI Taxonomy" id="1075402"/>
    <lineage>
        <taxon>Bacteria</taxon>
        <taxon>Bacillati</taxon>
        <taxon>Actinomycetota</taxon>
        <taxon>Actinomycetes</taxon>
        <taxon>Kitasatosporales</taxon>
        <taxon>Streptomycetaceae</taxon>
        <taxon>Streptomyces</taxon>
    </lineage>
</organism>
<dbReference type="STRING" id="1075402.AN216_17635"/>
<dbReference type="AlphaFoldDB" id="A0A1E7JZK5"/>
<protein>
    <recommendedName>
        <fullName evidence="4">ABC transporter permease</fullName>
    </recommendedName>
</protein>
<proteinExistence type="predicted"/>
<dbReference type="PATRIC" id="fig|1075402.3.peg.2511"/>
<feature type="transmembrane region" description="Helical" evidence="1">
    <location>
        <begin position="85"/>
        <end position="105"/>
    </location>
</feature>
<dbReference type="EMBL" id="LJGU01000132">
    <property type="protein sequence ID" value="OEU97104.1"/>
    <property type="molecule type" value="Genomic_DNA"/>
</dbReference>
<accession>A0A1E7JZK5</accession>
<evidence type="ECO:0000313" key="3">
    <source>
        <dbReference type="Proteomes" id="UP000176101"/>
    </source>
</evidence>
<keyword evidence="1" id="KW-1133">Transmembrane helix</keyword>
<sequence length="171" mass="17562">MPVRREAREAALAALAVTALGVLLGLLWLWLAPRVPLVTNGEAVYLKNPEGEEAIGAEGTFVLLSLAVGAVAGAVLFLCRRQGGVGLVVGLTVGGLLASVVAWRLGVWLGPTADLAAHAKEVGAGNTFDGPLKLQAKGVLLAFPFAALAVHLLCTAIFGERDPEPPPASGW</sequence>
<feature type="transmembrane region" description="Helical" evidence="1">
    <location>
        <begin position="59"/>
        <end position="78"/>
    </location>
</feature>
<keyword evidence="3" id="KW-1185">Reference proteome</keyword>
<keyword evidence="1" id="KW-0812">Transmembrane</keyword>
<name>A0A1E7JZK5_9ACTN</name>
<keyword evidence="1" id="KW-0472">Membrane</keyword>
<feature type="transmembrane region" description="Helical" evidence="1">
    <location>
        <begin position="12"/>
        <end position="31"/>
    </location>
</feature>
<dbReference type="OrthoDB" id="4350296at2"/>
<gene>
    <name evidence="2" type="ORF">AN216_17635</name>
</gene>
<reference evidence="2 3" key="1">
    <citation type="journal article" date="2016" name="Front. Microbiol.">
        <title>Comparative Genomics Analysis of Streptomyces Species Reveals Their Adaptation to the Marine Environment and Their Diversity at the Genomic Level.</title>
        <authorList>
            <person name="Tian X."/>
            <person name="Zhang Z."/>
            <person name="Yang T."/>
            <person name="Chen M."/>
            <person name="Li J."/>
            <person name="Chen F."/>
            <person name="Yang J."/>
            <person name="Li W."/>
            <person name="Zhang B."/>
            <person name="Zhang Z."/>
            <person name="Wu J."/>
            <person name="Zhang C."/>
            <person name="Long L."/>
            <person name="Xiao J."/>
        </authorList>
    </citation>
    <scope>NUCLEOTIDE SEQUENCE [LARGE SCALE GENOMIC DNA]</scope>
    <source>
        <strain evidence="2 3">SCSIO 02100</strain>
    </source>
</reference>
<evidence type="ECO:0000313" key="2">
    <source>
        <dbReference type="EMBL" id="OEU97104.1"/>
    </source>
</evidence>